<evidence type="ECO:0000313" key="2">
    <source>
        <dbReference type="EMBL" id="GAA3356638.1"/>
    </source>
</evidence>
<gene>
    <name evidence="2" type="ORF">GCM10020366_21460</name>
</gene>
<feature type="region of interest" description="Disordered" evidence="1">
    <location>
        <begin position="52"/>
        <end position="71"/>
    </location>
</feature>
<feature type="compositionally biased region" description="Low complexity" evidence="1">
    <location>
        <begin position="57"/>
        <end position="69"/>
    </location>
</feature>
<evidence type="ECO:0000256" key="1">
    <source>
        <dbReference type="SAM" id="MobiDB-lite"/>
    </source>
</evidence>
<feature type="compositionally biased region" description="Low complexity" evidence="1">
    <location>
        <begin position="1"/>
        <end position="23"/>
    </location>
</feature>
<evidence type="ECO:0000313" key="3">
    <source>
        <dbReference type="Proteomes" id="UP001500483"/>
    </source>
</evidence>
<sequence>MVPPAARAAAGANAAPVTTAPAPSTNDRLLNLIRHAPFLDYVCRNINVRTGAPRGNASGAFPPRAGASGRPRRAALRQRWTHLDDTAAEGGKVPALGKEYWPREEVPAPGEVWHRTVRVESDGPVAPCAGASGCRWWQRSGAPWPRSTGAA</sequence>
<keyword evidence="3" id="KW-1185">Reference proteome</keyword>
<proteinExistence type="predicted"/>
<feature type="region of interest" description="Disordered" evidence="1">
    <location>
        <begin position="1"/>
        <end position="24"/>
    </location>
</feature>
<comment type="caution">
    <text evidence="2">The sequence shown here is derived from an EMBL/GenBank/DDBJ whole genome shotgun (WGS) entry which is preliminary data.</text>
</comment>
<organism evidence="2 3">
    <name type="scientific">Saccharopolyspora gregorii</name>
    <dbReference type="NCBI Taxonomy" id="33914"/>
    <lineage>
        <taxon>Bacteria</taxon>
        <taxon>Bacillati</taxon>
        <taxon>Actinomycetota</taxon>
        <taxon>Actinomycetes</taxon>
        <taxon>Pseudonocardiales</taxon>
        <taxon>Pseudonocardiaceae</taxon>
        <taxon>Saccharopolyspora</taxon>
    </lineage>
</organism>
<protein>
    <submittedName>
        <fullName evidence="2">Uncharacterized protein</fullName>
    </submittedName>
</protein>
<accession>A0ABP6RLR6</accession>
<name>A0ABP6RLR6_9PSEU</name>
<dbReference type="EMBL" id="BAAAYK010000038">
    <property type="protein sequence ID" value="GAA3356638.1"/>
    <property type="molecule type" value="Genomic_DNA"/>
</dbReference>
<reference evidence="3" key="1">
    <citation type="journal article" date="2019" name="Int. J. Syst. Evol. Microbiol.">
        <title>The Global Catalogue of Microorganisms (GCM) 10K type strain sequencing project: providing services to taxonomists for standard genome sequencing and annotation.</title>
        <authorList>
            <consortium name="The Broad Institute Genomics Platform"/>
            <consortium name="The Broad Institute Genome Sequencing Center for Infectious Disease"/>
            <person name="Wu L."/>
            <person name="Ma J."/>
        </authorList>
    </citation>
    <scope>NUCLEOTIDE SEQUENCE [LARGE SCALE GENOMIC DNA]</scope>
    <source>
        <strain evidence="3">JCM 9687</strain>
    </source>
</reference>
<dbReference type="Proteomes" id="UP001500483">
    <property type="component" value="Unassembled WGS sequence"/>
</dbReference>